<feature type="compositionally biased region" description="Basic and acidic residues" evidence="6">
    <location>
        <begin position="563"/>
        <end position="573"/>
    </location>
</feature>
<evidence type="ECO:0000256" key="7">
    <source>
        <dbReference type="SAM" id="Phobius"/>
    </source>
</evidence>
<dbReference type="AlphaFoldDB" id="A0AAD7KCM4"/>
<dbReference type="GO" id="GO:0051301">
    <property type="term" value="P:cell division"/>
    <property type="evidence" value="ECO:0007669"/>
    <property type="project" value="UniProtKB-KW"/>
</dbReference>
<feature type="region of interest" description="Disordered" evidence="6">
    <location>
        <begin position="246"/>
        <end position="331"/>
    </location>
</feature>
<keyword evidence="4" id="KW-0493">Microtubule</keyword>
<feature type="compositionally biased region" description="Polar residues" evidence="6">
    <location>
        <begin position="574"/>
        <end position="586"/>
    </location>
</feature>
<feature type="compositionally biased region" description="Low complexity" evidence="6">
    <location>
        <begin position="263"/>
        <end position="276"/>
    </location>
</feature>
<keyword evidence="3" id="KW-0132">Cell division</keyword>
<reference evidence="9" key="1">
    <citation type="submission" date="2023-03" db="EMBL/GenBank/DDBJ databases">
        <title>Massive genome expansion in bonnet fungi (Mycena s.s.) driven by repeated elements and novel gene families across ecological guilds.</title>
        <authorList>
            <consortium name="Lawrence Berkeley National Laboratory"/>
            <person name="Harder C.B."/>
            <person name="Miyauchi S."/>
            <person name="Viragh M."/>
            <person name="Kuo A."/>
            <person name="Thoen E."/>
            <person name="Andreopoulos B."/>
            <person name="Lu D."/>
            <person name="Skrede I."/>
            <person name="Drula E."/>
            <person name="Henrissat B."/>
            <person name="Morin E."/>
            <person name="Kohler A."/>
            <person name="Barry K."/>
            <person name="LaButti K."/>
            <person name="Morin E."/>
            <person name="Salamov A."/>
            <person name="Lipzen A."/>
            <person name="Mereny Z."/>
            <person name="Hegedus B."/>
            <person name="Baldrian P."/>
            <person name="Stursova M."/>
            <person name="Weitz H."/>
            <person name="Taylor A."/>
            <person name="Grigoriev I.V."/>
            <person name="Nagy L.G."/>
            <person name="Martin F."/>
            <person name="Kauserud H."/>
        </authorList>
    </citation>
    <scope>NUCLEOTIDE SEQUENCE</scope>
    <source>
        <strain evidence="9">CBHHK182m</strain>
    </source>
</reference>
<dbReference type="SUPFAM" id="SSF48371">
    <property type="entry name" value="ARM repeat"/>
    <property type="match status" value="1"/>
</dbReference>
<dbReference type="InterPro" id="IPR016024">
    <property type="entry name" value="ARM-type_fold"/>
</dbReference>
<evidence type="ECO:0000256" key="1">
    <source>
        <dbReference type="ARBA" id="ARBA00004186"/>
    </source>
</evidence>
<evidence type="ECO:0000256" key="3">
    <source>
        <dbReference type="ARBA" id="ARBA00022618"/>
    </source>
</evidence>
<feature type="compositionally biased region" description="Pro residues" evidence="6">
    <location>
        <begin position="421"/>
        <end position="435"/>
    </location>
</feature>
<keyword evidence="7" id="KW-0472">Membrane</keyword>
<feature type="compositionally biased region" description="Basic and acidic residues" evidence="6">
    <location>
        <begin position="296"/>
        <end position="307"/>
    </location>
</feature>
<dbReference type="InterPro" id="IPR024395">
    <property type="entry name" value="CLASP_N_dom"/>
</dbReference>
<comment type="subcellular location">
    <subcellularLocation>
        <location evidence="1">Cytoplasm</location>
        <location evidence="1">Cytoskeleton</location>
        <location evidence="1">Spindle</location>
    </subcellularLocation>
</comment>
<comment type="caution">
    <text evidence="9">The sequence shown here is derived from an EMBL/GenBank/DDBJ whole genome shotgun (WGS) entry which is preliminary data.</text>
</comment>
<dbReference type="Gene3D" id="1.25.10.10">
    <property type="entry name" value="Leucine-rich Repeat Variant"/>
    <property type="match status" value="1"/>
</dbReference>
<feature type="compositionally biased region" description="Polar residues" evidence="6">
    <location>
        <begin position="461"/>
        <end position="475"/>
    </location>
</feature>
<feature type="domain" description="CLASP N-terminal" evidence="8">
    <location>
        <begin position="16"/>
        <end position="236"/>
    </location>
</feature>
<feature type="compositionally biased region" description="Low complexity" evidence="6">
    <location>
        <begin position="520"/>
        <end position="530"/>
    </location>
</feature>
<keyword evidence="7" id="KW-0812">Transmembrane</keyword>
<protein>
    <submittedName>
        <fullName evidence="9">Clasp N terminal-domain-containing protein</fullName>
    </submittedName>
</protein>
<evidence type="ECO:0000259" key="8">
    <source>
        <dbReference type="Pfam" id="PF12348"/>
    </source>
</evidence>
<evidence type="ECO:0000256" key="6">
    <source>
        <dbReference type="SAM" id="MobiDB-lite"/>
    </source>
</evidence>
<dbReference type="GO" id="GO:0005874">
    <property type="term" value="C:microtubule"/>
    <property type="evidence" value="ECO:0007669"/>
    <property type="project" value="UniProtKB-KW"/>
</dbReference>
<evidence type="ECO:0000313" key="9">
    <source>
        <dbReference type="EMBL" id="KAJ7782977.1"/>
    </source>
</evidence>
<keyword evidence="10" id="KW-1185">Reference proteome</keyword>
<dbReference type="EMBL" id="JARKIB010000003">
    <property type="protein sequence ID" value="KAJ7782977.1"/>
    <property type="molecule type" value="Genomic_DNA"/>
</dbReference>
<evidence type="ECO:0000256" key="4">
    <source>
        <dbReference type="ARBA" id="ARBA00022701"/>
    </source>
</evidence>
<keyword evidence="5" id="KW-0131">Cell cycle</keyword>
<dbReference type="Pfam" id="PF12348">
    <property type="entry name" value="CLASP_N"/>
    <property type="match status" value="1"/>
</dbReference>
<feature type="region of interest" description="Disordered" evidence="6">
    <location>
        <begin position="403"/>
        <end position="608"/>
    </location>
</feature>
<sequence length="684" mass="73168">MASTKKFNTASASVFEQKFETIRAQLFLPETEETWDAIARGVTALTAACNDPDSYTATELLVAMRSSSRPLISAMNSERGRLSGVAIDLIAVVASCLGVAFEPLLAHFFPVLLTLSSRTSKVTVARARTCILAVIDATHLPSILPYLTQSVTDKSVSLRLTIVESTLACMNCFNPPDLEKDARAKDIESIIRGTARDANADVRKVNKKVFEAYKLLLPNRLESFAAPLTPTTRKYLDIQNKAADKLKSSHSYLPPPSKPNHLSSSTSAMRAPSSRRPPTHARSASSPAVALDAVVPDERPPRSRAKGDMGPPRLPESVQPSRQPAVVRPAIDRKRIVSMSAAVRPVLPTSKSEQARPIPVSSNPPTRLDGAPQSTTTTTVVARRVPISEVQLKLDAEKATRALPRIDNSASTPAMRQISIPVPPPPAGSSKPPVPKFVRPNKDGASTNNAVAKPRGKEPTKNSWTRPTLSQISRAKTTDRRVPVPAVSKPPPGKTVPRKAPLPSVKGKQAAKPVPEGRPASSASTSSASAKPEAPVSKEKSRPLSTADVRSPSPETPPVETEELARSGDKSEEAQITVTGSPSGSADVSRPSTPPKAEKSSIASSKTPISELLLSIERGFLFTPSAPLSPPQSYIGSANLAIPFPMWGSSEQRDEELNETVDKPIEGIRRLEARRALGDVAINK</sequence>
<organism evidence="9 10">
    <name type="scientific">Mycena metata</name>
    <dbReference type="NCBI Taxonomy" id="1033252"/>
    <lineage>
        <taxon>Eukaryota</taxon>
        <taxon>Fungi</taxon>
        <taxon>Dikarya</taxon>
        <taxon>Basidiomycota</taxon>
        <taxon>Agaricomycotina</taxon>
        <taxon>Agaricomycetes</taxon>
        <taxon>Agaricomycetidae</taxon>
        <taxon>Agaricales</taxon>
        <taxon>Marasmiineae</taxon>
        <taxon>Mycenaceae</taxon>
        <taxon>Mycena</taxon>
    </lineage>
</organism>
<evidence type="ECO:0000313" key="10">
    <source>
        <dbReference type="Proteomes" id="UP001215598"/>
    </source>
</evidence>
<proteinExistence type="inferred from homology"/>
<evidence type="ECO:0000256" key="5">
    <source>
        <dbReference type="ARBA" id="ARBA00022776"/>
    </source>
</evidence>
<dbReference type="InterPro" id="IPR011989">
    <property type="entry name" value="ARM-like"/>
</dbReference>
<dbReference type="GO" id="GO:0005819">
    <property type="term" value="C:spindle"/>
    <property type="evidence" value="ECO:0007669"/>
    <property type="project" value="UniProtKB-SubCell"/>
</dbReference>
<dbReference type="Proteomes" id="UP001215598">
    <property type="component" value="Unassembled WGS sequence"/>
</dbReference>
<keyword evidence="7" id="KW-1133">Transmembrane helix</keyword>
<feature type="region of interest" description="Disordered" evidence="6">
    <location>
        <begin position="347"/>
        <end position="378"/>
    </location>
</feature>
<feature type="transmembrane region" description="Helical" evidence="7">
    <location>
        <begin position="85"/>
        <end position="109"/>
    </location>
</feature>
<accession>A0AAD7KCM4</accession>
<comment type="similarity">
    <text evidence="2">Belongs to the CLASP family.</text>
</comment>
<keyword evidence="5" id="KW-0498">Mitosis</keyword>
<evidence type="ECO:0000256" key="2">
    <source>
        <dbReference type="ARBA" id="ARBA00009549"/>
    </source>
</evidence>
<name>A0AAD7KCM4_9AGAR</name>
<gene>
    <name evidence="9" type="ORF">B0H16DRAFT_474549</name>
</gene>